<name>A0ABR7X5D6_9SPHI</name>
<organism evidence="2 3">
    <name type="scientific">Mucilaginibacter rigui</name>
    <dbReference type="NCBI Taxonomy" id="534635"/>
    <lineage>
        <taxon>Bacteria</taxon>
        <taxon>Pseudomonadati</taxon>
        <taxon>Bacteroidota</taxon>
        <taxon>Sphingobacteriia</taxon>
        <taxon>Sphingobacteriales</taxon>
        <taxon>Sphingobacteriaceae</taxon>
        <taxon>Mucilaginibacter</taxon>
    </lineage>
</organism>
<proteinExistence type="predicted"/>
<feature type="chain" id="PRO_5046304514" evidence="1">
    <location>
        <begin position="18"/>
        <end position="169"/>
    </location>
</feature>
<protein>
    <submittedName>
        <fullName evidence="2">Uncharacterized protein</fullName>
    </submittedName>
</protein>
<keyword evidence="1" id="KW-0732">Signal</keyword>
<dbReference type="EMBL" id="JACWMW010000002">
    <property type="protein sequence ID" value="MBD1385780.1"/>
    <property type="molecule type" value="Genomic_DNA"/>
</dbReference>
<accession>A0ABR7X5D6</accession>
<dbReference type="Proteomes" id="UP000618754">
    <property type="component" value="Unassembled WGS sequence"/>
</dbReference>
<evidence type="ECO:0000313" key="3">
    <source>
        <dbReference type="Proteomes" id="UP000618754"/>
    </source>
</evidence>
<comment type="caution">
    <text evidence="2">The sequence shown here is derived from an EMBL/GenBank/DDBJ whole genome shotgun (WGS) entry which is preliminary data.</text>
</comment>
<gene>
    <name evidence="2" type="ORF">IDJ75_10865</name>
</gene>
<evidence type="ECO:0000256" key="1">
    <source>
        <dbReference type="SAM" id="SignalP"/>
    </source>
</evidence>
<evidence type="ECO:0000313" key="2">
    <source>
        <dbReference type="EMBL" id="MBD1385780.1"/>
    </source>
</evidence>
<feature type="signal peptide" evidence="1">
    <location>
        <begin position="1"/>
        <end position="17"/>
    </location>
</feature>
<sequence length="169" mass="19022">MKLSLLFAVFWMTSAHATGLPGWFTKSFNEKKLNERYLIIKPIKPGYLEADFTGDKINDIAVQVLDKKSKKRGILIIDGGTKTYYIFGAGQKIPDEDFNDTNWLNGWRLHKDKFAYQTIFDANGDISGSKKVKIPHPAISIYSLQDGDELAGVLIYWNGAGYTSIHQGE</sequence>
<reference evidence="2 3" key="1">
    <citation type="submission" date="2020-09" db="EMBL/GenBank/DDBJ databases">
        <title>Novel species of Mucilaginibacter isolated from a glacier on the Tibetan Plateau.</title>
        <authorList>
            <person name="Liu Q."/>
            <person name="Xin Y.-H."/>
        </authorList>
    </citation>
    <scope>NUCLEOTIDE SEQUENCE [LARGE SCALE GENOMIC DNA]</scope>
    <source>
        <strain evidence="2 3">CGMCC 1.13878</strain>
    </source>
</reference>
<dbReference type="RefSeq" id="WP_191175637.1">
    <property type="nucleotide sequence ID" value="NZ_JACWMW010000002.1"/>
</dbReference>
<keyword evidence="3" id="KW-1185">Reference proteome</keyword>